<keyword evidence="6" id="KW-1185">Reference proteome</keyword>
<evidence type="ECO:0000256" key="1">
    <source>
        <dbReference type="ARBA" id="ARBA00005495"/>
    </source>
</evidence>
<dbReference type="GO" id="GO:0046872">
    <property type="term" value="F:metal ion binding"/>
    <property type="evidence" value="ECO:0007669"/>
    <property type="project" value="UniProtKB-KW"/>
</dbReference>
<sequence>MSEDINNIYSEIDYKIERVWYSGKCHCGGVIFEASASRNLTITLCNCDICFMSGHQELMVTEERFKLHRGQEYLKPYRFGNKIADHTFCVVCGIMPFYRPRSHPTGFFSVNARCLDLSLALSKEYVNFDGKNWEKSIAEGKHKLTE</sequence>
<evidence type="ECO:0000256" key="3">
    <source>
        <dbReference type="ARBA" id="ARBA00022833"/>
    </source>
</evidence>
<evidence type="ECO:0000256" key="2">
    <source>
        <dbReference type="ARBA" id="ARBA00022723"/>
    </source>
</evidence>
<dbReference type="GO" id="GO:0016846">
    <property type="term" value="F:carbon-sulfur lyase activity"/>
    <property type="evidence" value="ECO:0007669"/>
    <property type="project" value="InterPro"/>
</dbReference>
<organism evidence="5 6">
    <name type="scientific">Fluviispira sanaruensis</name>
    <dbReference type="NCBI Taxonomy" id="2493639"/>
    <lineage>
        <taxon>Bacteria</taxon>
        <taxon>Pseudomonadati</taxon>
        <taxon>Bdellovibrionota</taxon>
        <taxon>Oligoflexia</taxon>
        <taxon>Silvanigrellales</taxon>
        <taxon>Silvanigrellaceae</taxon>
        <taxon>Fluviispira</taxon>
    </lineage>
</organism>
<dbReference type="Proteomes" id="UP000291236">
    <property type="component" value="Chromosome"/>
</dbReference>
<feature type="domain" description="CENP-V/GFA" evidence="4">
    <location>
        <begin position="21"/>
        <end position="134"/>
    </location>
</feature>
<comment type="similarity">
    <text evidence="1">Belongs to the Gfa family.</text>
</comment>
<dbReference type="InterPro" id="IPR006913">
    <property type="entry name" value="CENP-V/GFA"/>
</dbReference>
<dbReference type="RefSeq" id="WP_130612507.1">
    <property type="nucleotide sequence ID" value="NZ_AP019368.1"/>
</dbReference>
<dbReference type="InterPro" id="IPR011057">
    <property type="entry name" value="Mss4-like_sf"/>
</dbReference>
<evidence type="ECO:0000313" key="5">
    <source>
        <dbReference type="EMBL" id="BBH54552.1"/>
    </source>
</evidence>
<dbReference type="SUPFAM" id="SSF51316">
    <property type="entry name" value="Mss4-like"/>
    <property type="match status" value="1"/>
</dbReference>
<dbReference type="InterPro" id="IPR052355">
    <property type="entry name" value="CENP-V-like"/>
</dbReference>
<keyword evidence="3" id="KW-0862">Zinc</keyword>
<evidence type="ECO:0000259" key="4">
    <source>
        <dbReference type="PROSITE" id="PS51891"/>
    </source>
</evidence>
<dbReference type="OrthoDB" id="4188830at2"/>
<dbReference type="Gene3D" id="2.170.150.70">
    <property type="match status" value="1"/>
</dbReference>
<name>A0A4P2W067_FLUSA</name>
<dbReference type="AlphaFoldDB" id="A0A4P2W067"/>
<protein>
    <submittedName>
        <fullName evidence="5">Aldehyde-activating protein</fullName>
    </submittedName>
</protein>
<gene>
    <name evidence="5" type="ORF">JCM31447_30230</name>
</gene>
<dbReference type="PANTHER" id="PTHR28620:SF1">
    <property type="entry name" value="CENP-V_GFA DOMAIN-CONTAINING PROTEIN"/>
    <property type="match status" value="1"/>
</dbReference>
<dbReference type="PANTHER" id="PTHR28620">
    <property type="entry name" value="CENTROMERE PROTEIN V"/>
    <property type="match status" value="1"/>
</dbReference>
<keyword evidence="2" id="KW-0479">Metal-binding</keyword>
<dbReference type="KEGG" id="sbf:JCM31447_30230"/>
<accession>A0A4P2W067</accession>
<dbReference type="Pfam" id="PF04828">
    <property type="entry name" value="GFA"/>
    <property type="match status" value="1"/>
</dbReference>
<proteinExistence type="inferred from homology"/>
<reference evidence="5 6" key="1">
    <citation type="submission" date="2018-12" db="EMBL/GenBank/DDBJ databases">
        <title>Rubrispira sanarue gen. nov., sp., nov., a member of the order Silvanigrellales, isolated from a brackish lake in Hamamatsu Japan.</title>
        <authorList>
            <person name="Maejima Y."/>
            <person name="Iino T."/>
            <person name="Muraguchi Y."/>
            <person name="Fukuda K."/>
            <person name="Nojiri H."/>
            <person name="Ohkuma M."/>
            <person name="Moriuchi R."/>
            <person name="Dohra H."/>
            <person name="Kimbara K."/>
            <person name="Shintani M."/>
        </authorList>
    </citation>
    <scope>NUCLEOTIDE SEQUENCE [LARGE SCALE GENOMIC DNA]</scope>
    <source>
        <strain evidence="5 6">RF1110005</strain>
    </source>
</reference>
<dbReference type="EMBL" id="AP019368">
    <property type="protein sequence ID" value="BBH54552.1"/>
    <property type="molecule type" value="Genomic_DNA"/>
</dbReference>
<evidence type="ECO:0000313" key="6">
    <source>
        <dbReference type="Proteomes" id="UP000291236"/>
    </source>
</evidence>
<dbReference type="PROSITE" id="PS51891">
    <property type="entry name" value="CENP_V_GFA"/>
    <property type="match status" value="1"/>
</dbReference>